<organism evidence="3 4">
    <name type="scientific">Clostridium oryzae</name>
    <dbReference type="NCBI Taxonomy" id="1450648"/>
    <lineage>
        <taxon>Bacteria</taxon>
        <taxon>Bacillati</taxon>
        <taxon>Bacillota</taxon>
        <taxon>Clostridia</taxon>
        <taxon>Eubacteriales</taxon>
        <taxon>Clostridiaceae</taxon>
        <taxon>Clostridium</taxon>
    </lineage>
</organism>
<dbReference type="PRINTS" id="PR01002">
    <property type="entry name" value="FLGFLGJ"/>
</dbReference>
<dbReference type="Gene3D" id="2.10.70.40">
    <property type="entry name" value="peptidoglycan hydrolase"/>
    <property type="match status" value="1"/>
</dbReference>
<feature type="domain" description="Mannosyl-glycoprotein endo-beta-N-acetylglucosamidase-like" evidence="2">
    <location>
        <begin position="2"/>
        <end position="150"/>
    </location>
</feature>
<comment type="caution">
    <text evidence="3">The sequence shown here is derived from an EMBL/GenBank/DDBJ whole genome shotgun (WGS) entry which is preliminary data.</text>
</comment>
<dbReference type="Pfam" id="PF01832">
    <property type="entry name" value="Glucosaminidase"/>
    <property type="match status" value="1"/>
</dbReference>
<dbReference type="EC" id="3.2.1.-" evidence="3"/>
<evidence type="ECO:0000259" key="2">
    <source>
        <dbReference type="SMART" id="SM00047"/>
    </source>
</evidence>
<name>A0A1V4IW08_9CLOT</name>
<proteinExistence type="predicted"/>
<protein>
    <submittedName>
        <fullName evidence="3">Exo-glucosaminidase LytG</fullName>
        <ecNumber evidence="3">3.2.1.-</ecNumber>
    </submittedName>
</protein>
<dbReference type="SUPFAM" id="SSF47090">
    <property type="entry name" value="PGBD-like"/>
    <property type="match status" value="1"/>
</dbReference>
<dbReference type="InterPro" id="IPR036366">
    <property type="entry name" value="PGBDSf"/>
</dbReference>
<keyword evidence="1 3" id="KW-0378">Hydrolase</keyword>
<dbReference type="GO" id="GO:0004040">
    <property type="term" value="F:amidase activity"/>
    <property type="evidence" value="ECO:0007669"/>
    <property type="project" value="InterPro"/>
</dbReference>
<keyword evidence="4" id="KW-1185">Reference proteome</keyword>
<dbReference type="InterPro" id="IPR036365">
    <property type="entry name" value="PGBD-like_sf"/>
</dbReference>
<dbReference type="RefSeq" id="WP_079422143.1">
    <property type="nucleotide sequence ID" value="NZ_MZGV01000005.1"/>
</dbReference>
<dbReference type="GO" id="GO:0016798">
    <property type="term" value="F:hydrolase activity, acting on glycosyl bonds"/>
    <property type="evidence" value="ECO:0007669"/>
    <property type="project" value="UniProtKB-KW"/>
</dbReference>
<dbReference type="PANTHER" id="PTHR33308">
    <property type="entry name" value="PEPTIDOGLYCAN HYDROLASE FLGJ"/>
    <property type="match status" value="1"/>
</dbReference>
<dbReference type="STRING" id="1450648.CLORY_06830"/>
<dbReference type="EMBL" id="MZGV01000005">
    <property type="protein sequence ID" value="OPJ64136.1"/>
    <property type="molecule type" value="Genomic_DNA"/>
</dbReference>
<sequence>MSKKTFIKKVYPAAKAAMKKYDILASLTIAQAILESAWGRSKLTRKANNLFGIKADSSWKGKKVVMKTGEQRKNGRRYVVNAAFRKYENWADSIEDHGRFLSAERYSKVRGERDYRKACRAIKEAGYATDINYDKLLVSIIERNKLYNYDRLVPEYEYPGYEMKYAPHKEDENVRRIKRRLMELGYRYMNDDGKFGKGTRRAVKKFQKKNGLKADGIVGEKTWNKLFK</sequence>
<dbReference type="InterPro" id="IPR002901">
    <property type="entry name" value="MGlyc_endo_b_GlcNAc-like_dom"/>
</dbReference>
<accession>A0A1V4IW08</accession>
<evidence type="ECO:0000313" key="4">
    <source>
        <dbReference type="Proteomes" id="UP000190080"/>
    </source>
</evidence>
<evidence type="ECO:0000313" key="3">
    <source>
        <dbReference type="EMBL" id="OPJ64136.1"/>
    </source>
</evidence>
<dbReference type="Gene3D" id="1.10.530.10">
    <property type="match status" value="1"/>
</dbReference>
<evidence type="ECO:0000256" key="1">
    <source>
        <dbReference type="ARBA" id="ARBA00022801"/>
    </source>
</evidence>
<reference evidence="3 4" key="1">
    <citation type="submission" date="2017-03" db="EMBL/GenBank/DDBJ databases">
        <title>Genome sequence of Clostridium oryzae DSM 28571.</title>
        <authorList>
            <person name="Poehlein A."/>
            <person name="Daniel R."/>
        </authorList>
    </citation>
    <scope>NUCLEOTIDE SEQUENCE [LARGE SCALE GENOMIC DNA]</scope>
    <source>
        <strain evidence="3 4">DSM 28571</strain>
    </source>
</reference>
<dbReference type="PANTHER" id="PTHR33308:SF9">
    <property type="entry name" value="PEPTIDOGLYCAN HYDROLASE FLGJ"/>
    <property type="match status" value="1"/>
</dbReference>
<keyword evidence="3" id="KW-0326">Glycosidase</keyword>
<dbReference type="Proteomes" id="UP000190080">
    <property type="component" value="Unassembled WGS sequence"/>
</dbReference>
<dbReference type="AlphaFoldDB" id="A0A1V4IW08"/>
<dbReference type="SMART" id="SM00047">
    <property type="entry name" value="LYZ2"/>
    <property type="match status" value="1"/>
</dbReference>
<dbReference type="OrthoDB" id="977752at2"/>
<dbReference type="Pfam" id="PF01471">
    <property type="entry name" value="PG_binding_1"/>
    <property type="match status" value="1"/>
</dbReference>
<dbReference type="InterPro" id="IPR002477">
    <property type="entry name" value="Peptidoglycan-bd-like"/>
</dbReference>
<dbReference type="InterPro" id="IPR051056">
    <property type="entry name" value="Glycosyl_Hydrolase_73"/>
</dbReference>
<dbReference type="Gene3D" id="1.10.101.10">
    <property type="entry name" value="PGBD-like superfamily/PGBD"/>
    <property type="match status" value="1"/>
</dbReference>
<gene>
    <name evidence="3" type="primary">lytG_1</name>
    <name evidence="3" type="ORF">CLORY_06830</name>
</gene>